<keyword evidence="1" id="KW-0472">Membrane</keyword>
<accession>A0ABS7GR50</accession>
<evidence type="ECO:0000313" key="3">
    <source>
        <dbReference type="Proteomes" id="UP000717752"/>
    </source>
</evidence>
<keyword evidence="3" id="KW-1185">Reference proteome</keyword>
<keyword evidence="1" id="KW-1133">Transmembrane helix</keyword>
<evidence type="ECO:0000313" key="2">
    <source>
        <dbReference type="EMBL" id="MBW9052292.1"/>
    </source>
</evidence>
<dbReference type="EMBL" id="JAEUAK010000003">
    <property type="protein sequence ID" value="MBW9052292.1"/>
    <property type="molecule type" value="Genomic_DNA"/>
</dbReference>
<keyword evidence="1" id="KW-0812">Transmembrane</keyword>
<evidence type="ECO:0000256" key="1">
    <source>
        <dbReference type="SAM" id="Phobius"/>
    </source>
</evidence>
<comment type="caution">
    <text evidence="2">The sequence shown here is derived from an EMBL/GenBank/DDBJ whole genome shotgun (WGS) entry which is preliminary data.</text>
</comment>
<feature type="transmembrane region" description="Helical" evidence="1">
    <location>
        <begin position="138"/>
        <end position="159"/>
    </location>
</feature>
<reference evidence="2 3" key="1">
    <citation type="journal article" date="2021" name="MBio">
        <title>Poor Competitiveness of Bradyrhizobium in Pigeon Pea Root Colonization in Indian Soils.</title>
        <authorList>
            <person name="Chalasani D."/>
            <person name="Basu A."/>
            <person name="Pullabhotla S.V.S.R.N."/>
            <person name="Jorrin B."/>
            <person name="Neal A.L."/>
            <person name="Poole P.S."/>
            <person name="Podile A.R."/>
            <person name="Tkacz A."/>
        </authorList>
    </citation>
    <scope>NUCLEOTIDE SEQUENCE [LARGE SCALE GENOMIC DNA]</scope>
    <source>
        <strain evidence="2 3">HU56</strain>
    </source>
</reference>
<proteinExistence type="predicted"/>
<dbReference type="RefSeq" id="WP_220333761.1">
    <property type="nucleotide sequence ID" value="NZ_JAEUAK010000003.1"/>
</dbReference>
<gene>
    <name evidence="2" type="ORF">JNB85_07665</name>
</gene>
<sequence>MTDLRSNILLPSRRRPLPDWIIKIVNGRPNSQIDELLAWPRAGNPETKRLDSTTFRLLWIYPTVEKVAARRLRTKEKLLEIEIATSSLDINNKLVLIATHCNEKRRVAYLSRARFAWQCLFKLRVTSVKFGSLPHRKILVLVFLFFGVIWAAFGIRLSLNYAGVCTARLEIWRWRRVQTDELFAVLHERGTANAGIRTEYTLADPLTVPGDAYLPASFLDAISGRAGDLIKYHHPWLDNDQYLISSGYFYAPNCIQNWKPPE</sequence>
<organism evidence="2 3">
    <name type="scientific">Rhizobium mesosinicum</name>
    <dbReference type="NCBI Taxonomy" id="335017"/>
    <lineage>
        <taxon>Bacteria</taxon>
        <taxon>Pseudomonadati</taxon>
        <taxon>Pseudomonadota</taxon>
        <taxon>Alphaproteobacteria</taxon>
        <taxon>Hyphomicrobiales</taxon>
        <taxon>Rhizobiaceae</taxon>
        <taxon>Rhizobium/Agrobacterium group</taxon>
        <taxon>Rhizobium</taxon>
    </lineage>
</organism>
<name>A0ABS7GR50_9HYPH</name>
<dbReference type="Proteomes" id="UP000717752">
    <property type="component" value="Unassembled WGS sequence"/>
</dbReference>
<protein>
    <submittedName>
        <fullName evidence="2">Uncharacterized protein</fullName>
    </submittedName>
</protein>